<proteinExistence type="predicted"/>
<keyword evidence="1" id="KW-0472">Membrane</keyword>
<dbReference type="Proteomes" id="UP000182738">
    <property type="component" value="Unassembled WGS sequence"/>
</dbReference>
<name>A0A0K6GPW3_9BACL</name>
<evidence type="ECO:0000313" key="3">
    <source>
        <dbReference type="Proteomes" id="UP000182738"/>
    </source>
</evidence>
<dbReference type="STRING" id="1325335.GCA_001418025_01979"/>
<feature type="transmembrane region" description="Helical" evidence="1">
    <location>
        <begin position="48"/>
        <end position="67"/>
    </location>
</feature>
<dbReference type="OrthoDB" id="2889637at2"/>
<sequence>MKLVVISVLIPMLLGGLAISMNVLLGMSMYQAFIDIFNPFKVMEPIELGVLFFLIVPWILDTSLHLFRKKSQNKKTEQRSR</sequence>
<reference evidence="3" key="1">
    <citation type="submission" date="2015-08" db="EMBL/GenBank/DDBJ databases">
        <authorList>
            <person name="Varghese N."/>
        </authorList>
    </citation>
    <scope>NUCLEOTIDE SEQUENCE [LARGE SCALE GENOMIC DNA]</scope>
    <source>
        <strain evidence="3">DSM 27374</strain>
    </source>
</reference>
<protein>
    <submittedName>
        <fullName evidence="2">Uncharacterized protein</fullName>
    </submittedName>
</protein>
<organism evidence="2 3">
    <name type="scientific">Anoxybacillus suryakundensis</name>
    <dbReference type="NCBI Taxonomy" id="1325335"/>
    <lineage>
        <taxon>Bacteria</taxon>
        <taxon>Bacillati</taxon>
        <taxon>Bacillota</taxon>
        <taxon>Bacilli</taxon>
        <taxon>Bacillales</taxon>
        <taxon>Anoxybacillaceae</taxon>
        <taxon>Anoxybacillus</taxon>
    </lineage>
</organism>
<dbReference type="RefSeq" id="WP_055441580.1">
    <property type="nucleotide sequence ID" value="NZ_BAABDZ010000007.1"/>
</dbReference>
<dbReference type="EMBL" id="CYGZ01000013">
    <property type="protein sequence ID" value="CUA80667.1"/>
    <property type="molecule type" value="Genomic_DNA"/>
</dbReference>
<dbReference type="Pfam" id="PF26310">
    <property type="entry name" value="YczF"/>
    <property type="match status" value="1"/>
</dbReference>
<keyword evidence="1" id="KW-0812">Transmembrane</keyword>
<dbReference type="AlphaFoldDB" id="A0A0K6GPW3"/>
<evidence type="ECO:0000256" key="1">
    <source>
        <dbReference type="SAM" id="Phobius"/>
    </source>
</evidence>
<dbReference type="InterPro" id="IPR058725">
    <property type="entry name" value="YczF"/>
</dbReference>
<accession>A0A0K6GPW3</accession>
<evidence type="ECO:0000313" key="2">
    <source>
        <dbReference type="EMBL" id="CUA80667.1"/>
    </source>
</evidence>
<keyword evidence="3" id="KW-1185">Reference proteome</keyword>
<gene>
    <name evidence="2" type="ORF">Ga0061060_1132</name>
</gene>
<keyword evidence="1" id="KW-1133">Transmembrane helix</keyword>